<evidence type="ECO:0000313" key="6">
    <source>
        <dbReference type="Proteomes" id="UP000184041"/>
    </source>
</evidence>
<dbReference type="InterPro" id="IPR019999">
    <property type="entry name" value="Anth_synth_I-like"/>
</dbReference>
<dbReference type="PANTHER" id="PTHR11236">
    <property type="entry name" value="AMINOBENZOATE/ANTHRANILATE SYNTHASE"/>
    <property type="match status" value="1"/>
</dbReference>
<dbReference type="Pfam" id="PF04715">
    <property type="entry name" value="Anth_synt_I_N"/>
    <property type="match status" value="1"/>
</dbReference>
<dbReference type="AlphaFoldDB" id="A0A1M4TLH8"/>
<dbReference type="Proteomes" id="UP000184041">
    <property type="component" value="Unassembled WGS sequence"/>
</dbReference>
<dbReference type="InterPro" id="IPR006805">
    <property type="entry name" value="Anth_synth_I_N"/>
</dbReference>
<dbReference type="PANTHER" id="PTHR11236:SF50">
    <property type="entry name" value="AMINODEOXYCHORISMATE SYNTHASE COMPONENT 1"/>
    <property type="match status" value="1"/>
</dbReference>
<keyword evidence="2" id="KW-0808">Transferase</keyword>
<dbReference type="PRINTS" id="PR00095">
    <property type="entry name" value="ANTSNTHASEI"/>
</dbReference>
<dbReference type="InterPro" id="IPR005802">
    <property type="entry name" value="ADC_synth_comp_1"/>
</dbReference>
<accession>A0A1M4TLH8</accession>
<proteinExistence type="predicted"/>
<keyword evidence="6" id="KW-1185">Reference proteome</keyword>
<dbReference type="Pfam" id="PF00425">
    <property type="entry name" value="Chorismate_bind"/>
    <property type="match status" value="1"/>
</dbReference>
<dbReference type="GO" id="GO:0009396">
    <property type="term" value="P:folic acid-containing compound biosynthetic process"/>
    <property type="evidence" value="ECO:0007669"/>
    <property type="project" value="InterPro"/>
</dbReference>
<dbReference type="GO" id="GO:0000162">
    <property type="term" value="P:L-tryptophan biosynthetic process"/>
    <property type="evidence" value="ECO:0007669"/>
    <property type="project" value="TreeGrafter"/>
</dbReference>
<dbReference type="SUPFAM" id="SSF56322">
    <property type="entry name" value="ADC synthase"/>
    <property type="match status" value="1"/>
</dbReference>
<dbReference type="InterPro" id="IPR005801">
    <property type="entry name" value="ADC_synthase"/>
</dbReference>
<feature type="domain" description="Chorismate-utilising enzyme C-terminal" evidence="3">
    <location>
        <begin position="162"/>
        <end position="413"/>
    </location>
</feature>
<evidence type="ECO:0000259" key="3">
    <source>
        <dbReference type="Pfam" id="PF00425"/>
    </source>
</evidence>
<dbReference type="Gene3D" id="3.60.120.10">
    <property type="entry name" value="Anthranilate synthase"/>
    <property type="match status" value="1"/>
</dbReference>
<gene>
    <name evidence="5" type="ORF">SAMN05443144_101326</name>
</gene>
<dbReference type="EC" id="2.6.1.85" evidence="1"/>
<dbReference type="RefSeq" id="WP_073059056.1">
    <property type="nucleotide sequence ID" value="NZ_FQUS01000001.1"/>
</dbReference>
<dbReference type="STRING" id="1194090.SAMN05443144_101326"/>
<name>A0A1M4TLH8_9BACT</name>
<evidence type="ECO:0000313" key="5">
    <source>
        <dbReference type="EMBL" id="SHE45349.1"/>
    </source>
</evidence>
<dbReference type="EMBL" id="FQUS01000001">
    <property type="protein sequence ID" value="SHE45349.1"/>
    <property type="molecule type" value="Genomic_DNA"/>
</dbReference>
<evidence type="ECO:0000259" key="4">
    <source>
        <dbReference type="Pfam" id="PF04715"/>
    </source>
</evidence>
<feature type="domain" description="Anthranilate synthase component I N-terminal" evidence="4">
    <location>
        <begin position="8"/>
        <end position="123"/>
    </location>
</feature>
<dbReference type="OrthoDB" id="9803598at2"/>
<dbReference type="GO" id="GO:0046820">
    <property type="term" value="F:4-amino-4-deoxychorismate synthase activity"/>
    <property type="evidence" value="ECO:0007669"/>
    <property type="project" value="UniProtKB-EC"/>
</dbReference>
<dbReference type="InterPro" id="IPR015890">
    <property type="entry name" value="Chorismate_C"/>
</dbReference>
<dbReference type="NCBIfam" id="TIGR00553">
    <property type="entry name" value="pabB"/>
    <property type="match status" value="1"/>
</dbReference>
<evidence type="ECO:0000256" key="1">
    <source>
        <dbReference type="ARBA" id="ARBA00013139"/>
    </source>
</evidence>
<reference evidence="5 6" key="1">
    <citation type="submission" date="2016-11" db="EMBL/GenBank/DDBJ databases">
        <authorList>
            <person name="Jaros S."/>
            <person name="Januszkiewicz K."/>
            <person name="Wedrychowicz H."/>
        </authorList>
    </citation>
    <scope>NUCLEOTIDE SEQUENCE [LARGE SCALE GENOMIC DNA]</scope>
    <source>
        <strain evidence="5 6">DSM 21986</strain>
    </source>
</reference>
<organism evidence="5 6">
    <name type="scientific">Fodinibius roseus</name>
    <dbReference type="NCBI Taxonomy" id="1194090"/>
    <lineage>
        <taxon>Bacteria</taxon>
        <taxon>Pseudomonadati</taxon>
        <taxon>Balneolota</taxon>
        <taxon>Balneolia</taxon>
        <taxon>Balneolales</taxon>
        <taxon>Balneolaceae</taxon>
        <taxon>Fodinibius</taxon>
    </lineage>
</organism>
<protein>
    <recommendedName>
        <fullName evidence="1">aminodeoxychorismate synthase</fullName>
        <ecNumber evidence="1">2.6.1.85</ecNumber>
    </recommendedName>
</protein>
<sequence length="421" mass="47041">MCINLAAISKALEQKGPVILLESQSRDHPWSRRSYVAARPTAEIRAYGREIHITGKEGRQHFEANPWEALRAFREQYDGWLFGYLGYDLKNHTELLSSQNPDAIGAPDLYFMVPGFILEQDRHTLQVRMIRGSIPPNDERHAFSGSRGRFKVRDLKPQLSMDDYLGGIREAQRAIADGDFYEINLSHQLRGKFSGSSMALYQSMKKVGPVPFGAYLRTPDCTICCQSPERFLRKEAGTVFSQPIKGTSQRGKDEQEDHLLKEALSSSVKERAENLMIVDLVRNDLSRIAEKGSVTVTGLFDIETFGTVHQMVSTIQAEAGDKDPVCILQSCFPMGSMTGAPKISVMEAIERIEKYRRGIYSGAIGYIKPAGDFDFNVVIRTAIIKDNELFYAVGGAITGDSNPEAEWQETMVKAQALKDAT</sequence>
<evidence type="ECO:0000256" key="2">
    <source>
        <dbReference type="ARBA" id="ARBA00022679"/>
    </source>
</evidence>